<dbReference type="OrthoDB" id="893860at2"/>
<dbReference type="RefSeq" id="WP_149089144.1">
    <property type="nucleotide sequence ID" value="NZ_VKKY01000001.1"/>
</dbReference>
<evidence type="ECO:0008006" key="3">
    <source>
        <dbReference type="Google" id="ProtNLM"/>
    </source>
</evidence>
<dbReference type="AlphaFoldDB" id="A0A5B6TGJ1"/>
<comment type="caution">
    <text evidence="1">The sequence shown here is derived from an EMBL/GenBank/DDBJ whole genome shotgun (WGS) entry which is preliminary data.</text>
</comment>
<accession>A0A5B6TGJ1</accession>
<evidence type="ECO:0000313" key="2">
    <source>
        <dbReference type="Proteomes" id="UP000324133"/>
    </source>
</evidence>
<proteinExistence type="predicted"/>
<gene>
    <name evidence="1" type="ORF">FOA19_02095</name>
</gene>
<dbReference type="EMBL" id="VKKY01000001">
    <property type="protein sequence ID" value="KAA3439501.1"/>
    <property type="molecule type" value="Genomic_DNA"/>
</dbReference>
<evidence type="ECO:0000313" key="1">
    <source>
        <dbReference type="EMBL" id="KAA3439501.1"/>
    </source>
</evidence>
<reference evidence="1 2" key="1">
    <citation type="submission" date="2019-07" db="EMBL/GenBank/DDBJ databases">
        <title>Rufibacter sp. nov., isolated from lake sediment.</title>
        <authorList>
            <person name="Qu J.-H."/>
        </authorList>
    </citation>
    <scope>NUCLEOTIDE SEQUENCE [LARGE SCALE GENOMIC DNA]</scope>
    <source>
        <strain evidence="1 2">NBS58-1</strain>
    </source>
</reference>
<organism evidence="1 2">
    <name type="scientific">Rufibacter hautae</name>
    <dbReference type="NCBI Taxonomy" id="2595005"/>
    <lineage>
        <taxon>Bacteria</taxon>
        <taxon>Pseudomonadati</taxon>
        <taxon>Bacteroidota</taxon>
        <taxon>Cytophagia</taxon>
        <taxon>Cytophagales</taxon>
        <taxon>Hymenobacteraceae</taxon>
        <taxon>Rufibacter</taxon>
    </lineage>
</organism>
<dbReference type="Proteomes" id="UP000324133">
    <property type="component" value="Unassembled WGS sequence"/>
</dbReference>
<sequence>MIHVLIPSNFKADSLHCLPELSEIFPGLPLKVIFFHAFGLSSSITELLMLSRRTKEEELVSSRFTSLCRQAQQEGDWVQAIEHTWFYGTTMAAFKNFLNANEISFIAVPANFRHQALGKLSQNPMLFLEKCGLPVIAVAPRVPKAVQVLEKAG</sequence>
<protein>
    <recommendedName>
        <fullName evidence="3">Universal stress protein</fullName>
    </recommendedName>
</protein>
<name>A0A5B6TGJ1_9BACT</name>
<keyword evidence="2" id="KW-1185">Reference proteome</keyword>